<organism evidence="1 2">
    <name type="scientific">Pristionchus pacificus</name>
    <name type="common">Parasitic nematode worm</name>
    <dbReference type="NCBI Taxonomy" id="54126"/>
    <lineage>
        <taxon>Eukaryota</taxon>
        <taxon>Metazoa</taxon>
        <taxon>Ecdysozoa</taxon>
        <taxon>Nematoda</taxon>
        <taxon>Chromadorea</taxon>
        <taxon>Rhabditida</taxon>
        <taxon>Rhabditina</taxon>
        <taxon>Diplogasteromorpha</taxon>
        <taxon>Diplogasteroidea</taxon>
        <taxon>Neodiplogasteridae</taxon>
        <taxon>Pristionchus</taxon>
    </lineage>
</organism>
<proteinExistence type="predicted"/>
<name>A0A2A6CEB1_PRIPA</name>
<dbReference type="Proteomes" id="UP000005239">
    <property type="component" value="Unassembled WGS sequence"/>
</dbReference>
<keyword evidence="2" id="KW-1185">Reference proteome</keyword>
<evidence type="ECO:0000313" key="1">
    <source>
        <dbReference type="EnsemblMetazoa" id="PPA29871.1"/>
    </source>
</evidence>
<sequence length="115" mass="12956">MLKISTSLNALPYVNHRVHRFFQFPREIRGLNQKETFAKLCISQLKDGSVLLLFRAVAGQNFAQICKRSGEEERFLYSTVKLTTAHAHRSTSIKSSNPSPPHETVTSISVVLART</sequence>
<evidence type="ECO:0000313" key="2">
    <source>
        <dbReference type="Proteomes" id="UP000005239"/>
    </source>
</evidence>
<accession>A0A8R1UK65</accession>
<reference evidence="1" key="2">
    <citation type="submission" date="2022-06" db="UniProtKB">
        <authorList>
            <consortium name="EnsemblMetazoa"/>
        </authorList>
    </citation>
    <scope>IDENTIFICATION</scope>
    <source>
        <strain evidence="1">PS312</strain>
    </source>
</reference>
<reference evidence="2" key="1">
    <citation type="journal article" date="2008" name="Nat. Genet.">
        <title>The Pristionchus pacificus genome provides a unique perspective on nematode lifestyle and parasitism.</title>
        <authorList>
            <person name="Dieterich C."/>
            <person name="Clifton S.W."/>
            <person name="Schuster L.N."/>
            <person name="Chinwalla A."/>
            <person name="Delehaunty K."/>
            <person name="Dinkelacker I."/>
            <person name="Fulton L."/>
            <person name="Fulton R."/>
            <person name="Godfrey J."/>
            <person name="Minx P."/>
            <person name="Mitreva M."/>
            <person name="Roeseler W."/>
            <person name="Tian H."/>
            <person name="Witte H."/>
            <person name="Yang S.P."/>
            <person name="Wilson R.K."/>
            <person name="Sommer R.J."/>
        </authorList>
    </citation>
    <scope>NUCLEOTIDE SEQUENCE [LARGE SCALE GENOMIC DNA]</scope>
    <source>
        <strain evidence="2">PS312</strain>
    </source>
</reference>
<dbReference type="AlphaFoldDB" id="A0A2A6CEB1"/>
<protein>
    <submittedName>
        <fullName evidence="1">Uncharacterized protein</fullName>
    </submittedName>
</protein>
<gene>
    <name evidence="1" type="primary">WBGene00202740</name>
</gene>
<dbReference type="EnsemblMetazoa" id="PPA29871.1">
    <property type="protein sequence ID" value="PPA29871.1"/>
    <property type="gene ID" value="WBGene00202740"/>
</dbReference>
<accession>A0A2A6CEB1</accession>